<name>A0A7S3JP64_9SPIT</name>
<reference evidence="2" key="1">
    <citation type="submission" date="2021-01" db="EMBL/GenBank/DDBJ databases">
        <authorList>
            <person name="Corre E."/>
            <person name="Pelletier E."/>
            <person name="Niang G."/>
            <person name="Scheremetjew M."/>
            <person name="Finn R."/>
            <person name="Kale V."/>
            <person name="Holt S."/>
            <person name="Cochrane G."/>
            <person name="Meng A."/>
            <person name="Brown T."/>
            <person name="Cohen L."/>
        </authorList>
    </citation>
    <scope>NUCLEOTIDE SEQUENCE</scope>
    <source>
        <strain evidence="2">FSP1.4</strain>
    </source>
</reference>
<dbReference type="AlphaFoldDB" id="A0A7S3JP64"/>
<feature type="region of interest" description="Disordered" evidence="1">
    <location>
        <begin position="97"/>
        <end position="133"/>
    </location>
</feature>
<sequence length="197" mass="22822">MNFTKPPFVVSPYFFHRNTESRFNFARSMDPKEEAAVCLSIPQEIQDILERNIRTMSIKADKSSIDNTSSTDIIDFKEDWGYTLDRLRFENERMVEFASRRSSPRNKQPRHNLSPRSEMNKKSGSLNKRKEEISFNTTMSNHLYIRSSMNSKQEHFSSEALFMKNDSETTSNNEIHQDQHKVGADVESSALQGGKQS</sequence>
<proteinExistence type="predicted"/>
<accession>A0A7S3JP64</accession>
<organism evidence="2">
    <name type="scientific">Euplotes harpa</name>
    <dbReference type="NCBI Taxonomy" id="151035"/>
    <lineage>
        <taxon>Eukaryota</taxon>
        <taxon>Sar</taxon>
        <taxon>Alveolata</taxon>
        <taxon>Ciliophora</taxon>
        <taxon>Intramacronucleata</taxon>
        <taxon>Spirotrichea</taxon>
        <taxon>Hypotrichia</taxon>
        <taxon>Euplotida</taxon>
        <taxon>Euplotidae</taxon>
        <taxon>Euplotes</taxon>
    </lineage>
</organism>
<feature type="compositionally biased region" description="Basic and acidic residues" evidence="1">
    <location>
        <begin position="175"/>
        <end position="184"/>
    </location>
</feature>
<gene>
    <name evidence="2" type="ORF">EHAR0213_LOCUS17429</name>
</gene>
<feature type="region of interest" description="Disordered" evidence="1">
    <location>
        <begin position="165"/>
        <end position="197"/>
    </location>
</feature>
<evidence type="ECO:0000313" key="2">
    <source>
        <dbReference type="EMBL" id="CAE0358506.1"/>
    </source>
</evidence>
<feature type="compositionally biased region" description="Polar residues" evidence="1">
    <location>
        <begin position="114"/>
        <end position="126"/>
    </location>
</feature>
<protein>
    <submittedName>
        <fullName evidence="2">Uncharacterized protein</fullName>
    </submittedName>
</protein>
<evidence type="ECO:0000256" key="1">
    <source>
        <dbReference type="SAM" id="MobiDB-lite"/>
    </source>
</evidence>
<dbReference type="EMBL" id="HBII01041585">
    <property type="protein sequence ID" value="CAE0358506.1"/>
    <property type="molecule type" value="Transcribed_RNA"/>
</dbReference>